<dbReference type="OrthoDB" id="681454at2759"/>
<protein>
    <recommendedName>
        <fullName evidence="4">CBS domain-containing protein</fullName>
    </recommendedName>
</protein>
<dbReference type="Pfam" id="PF00571">
    <property type="entry name" value="CBS"/>
    <property type="match status" value="1"/>
</dbReference>
<dbReference type="PANTHER" id="PTHR13780">
    <property type="entry name" value="AMP-ACTIVATED PROTEIN KINASE, GAMMA REGULATORY SUBUNIT"/>
    <property type="match status" value="1"/>
</dbReference>
<evidence type="ECO:0000256" key="1">
    <source>
        <dbReference type="ARBA" id="ARBA00022737"/>
    </source>
</evidence>
<dbReference type="InterPro" id="IPR000644">
    <property type="entry name" value="CBS_dom"/>
</dbReference>
<dbReference type="EMBL" id="KK198756">
    <property type="protein sequence ID" value="KCW76262.1"/>
    <property type="molecule type" value="Genomic_DNA"/>
</dbReference>
<dbReference type="STRING" id="71139.A0A059CD15"/>
<dbReference type="Gene3D" id="3.10.580.10">
    <property type="entry name" value="CBS-domain"/>
    <property type="match status" value="1"/>
</dbReference>
<dbReference type="InterPro" id="IPR046342">
    <property type="entry name" value="CBS_dom_sf"/>
</dbReference>
<evidence type="ECO:0000259" key="4">
    <source>
        <dbReference type="PROSITE" id="PS51371"/>
    </source>
</evidence>
<keyword evidence="1" id="KW-0677">Repeat</keyword>
<dbReference type="SUPFAM" id="SSF54631">
    <property type="entry name" value="CBS-domain pair"/>
    <property type="match status" value="1"/>
</dbReference>
<gene>
    <name evidence="5" type="ORF">EUGRSUZ_D00638</name>
</gene>
<reference evidence="5" key="1">
    <citation type="submission" date="2013-07" db="EMBL/GenBank/DDBJ databases">
        <title>The genome of Eucalyptus grandis.</title>
        <authorList>
            <person name="Schmutz J."/>
            <person name="Hayes R."/>
            <person name="Myburg A."/>
            <person name="Tuskan G."/>
            <person name="Grattapaglia D."/>
            <person name="Rokhsar D.S."/>
        </authorList>
    </citation>
    <scope>NUCLEOTIDE SEQUENCE</scope>
    <source>
        <tissue evidence="5">Leaf extractions</tissue>
    </source>
</reference>
<organism evidence="5">
    <name type="scientific">Eucalyptus grandis</name>
    <name type="common">Flooded gum</name>
    <dbReference type="NCBI Taxonomy" id="71139"/>
    <lineage>
        <taxon>Eukaryota</taxon>
        <taxon>Viridiplantae</taxon>
        <taxon>Streptophyta</taxon>
        <taxon>Embryophyta</taxon>
        <taxon>Tracheophyta</taxon>
        <taxon>Spermatophyta</taxon>
        <taxon>Magnoliopsida</taxon>
        <taxon>eudicotyledons</taxon>
        <taxon>Gunneridae</taxon>
        <taxon>Pentapetalae</taxon>
        <taxon>rosids</taxon>
        <taxon>malvids</taxon>
        <taxon>Myrtales</taxon>
        <taxon>Myrtaceae</taxon>
        <taxon>Myrtoideae</taxon>
        <taxon>Eucalypteae</taxon>
        <taxon>Eucalyptus</taxon>
    </lineage>
</organism>
<sequence>MAVGFLANEVSELCLGKPALRCLSAAAATVGDALSALRRSGDAAVGLWSCCDDDGADGAPSGEAGRCVCVGKVCTVDIVCFLCREENLADPAAALRSKVAAVVPKGGGLVRHLEPHASLLDAIELILEGAQNLVVPMRSRKGTAPRKNILHNHREYCWLTLEDIVRYLLNFINLFAPTPALPINSLGIIDTDTILAVHYYDPAASALQLIPESNLKQTAVAIVDDGGQLIGEISPLTLSACDLTVAAAVLTLSAGDLMAYIDCGGPPDDLVRLVKERLEEKNLVTFLESLDEELAFSLPSASSSSDEEFGCGKSGRIGGYSARMVRRSEAIMCYPSSSLVAVMIQALAHRVSYVWVVEEDRSLAGIVTFRSMLRVFHERLKSVS</sequence>
<dbReference type="KEGG" id="egr:104441027"/>
<dbReference type="InParanoid" id="A0A059CD15"/>
<dbReference type="eggNOG" id="ENOG502QQK4">
    <property type="taxonomic scope" value="Eukaryota"/>
</dbReference>
<evidence type="ECO:0000256" key="3">
    <source>
        <dbReference type="PROSITE-ProRule" id="PRU00703"/>
    </source>
</evidence>
<dbReference type="OMA" id="HNLVIPI"/>
<dbReference type="AlphaFoldDB" id="A0A059CD15"/>
<dbReference type="PROSITE" id="PS51371">
    <property type="entry name" value="CBS"/>
    <property type="match status" value="1"/>
</dbReference>
<proteinExistence type="predicted"/>
<evidence type="ECO:0000313" key="5">
    <source>
        <dbReference type="EMBL" id="KCW76262.1"/>
    </source>
</evidence>
<accession>A0A059CD15</accession>
<dbReference type="InterPro" id="IPR050511">
    <property type="entry name" value="AMPK_gamma/SDS23_families"/>
</dbReference>
<keyword evidence="2 3" id="KW-0129">CBS domain</keyword>
<name>A0A059CD15_EUCGR</name>
<feature type="domain" description="CBS" evidence="4">
    <location>
        <begin position="324"/>
        <end position="382"/>
    </location>
</feature>
<dbReference type="Gramene" id="KCW76262">
    <property type="protein sequence ID" value="KCW76262"/>
    <property type="gene ID" value="EUGRSUZ_D00638"/>
</dbReference>
<dbReference type="PANTHER" id="PTHR13780:SF39">
    <property type="entry name" value="CBS DOMAIN-CONTAINING PROTEIN CBSX5-LIKE"/>
    <property type="match status" value="1"/>
</dbReference>
<evidence type="ECO:0000256" key="2">
    <source>
        <dbReference type="ARBA" id="ARBA00023122"/>
    </source>
</evidence>